<accession>A0AAV2IML1</accession>
<dbReference type="InterPro" id="IPR035914">
    <property type="entry name" value="Sperma_CUB_dom_sf"/>
</dbReference>
<feature type="compositionally biased region" description="Low complexity" evidence="1">
    <location>
        <begin position="223"/>
        <end position="237"/>
    </location>
</feature>
<keyword evidence="5" id="KW-1185">Reference proteome</keyword>
<evidence type="ECO:0000256" key="1">
    <source>
        <dbReference type="SAM" id="MobiDB-lite"/>
    </source>
</evidence>
<dbReference type="Gene3D" id="2.60.120.290">
    <property type="entry name" value="Spermadhesin, CUB domain"/>
    <property type="match status" value="1"/>
</dbReference>
<feature type="chain" id="PRO_5043584501" evidence="3">
    <location>
        <begin position="28"/>
        <end position="270"/>
    </location>
</feature>
<keyword evidence="2" id="KW-1133">Transmembrane helix</keyword>
<dbReference type="Proteomes" id="UP001497497">
    <property type="component" value="Unassembled WGS sequence"/>
</dbReference>
<dbReference type="SUPFAM" id="SSF49854">
    <property type="entry name" value="Spermadhesin, CUB domain"/>
    <property type="match status" value="1"/>
</dbReference>
<dbReference type="AlphaFoldDB" id="A0AAV2IML1"/>
<keyword evidence="2" id="KW-0812">Transmembrane</keyword>
<evidence type="ECO:0000313" key="5">
    <source>
        <dbReference type="Proteomes" id="UP001497497"/>
    </source>
</evidence>
<gene>
    <name evidence="4" type="ORF">GSLYS_00019836001</name>
</gene>
<feature type="compositionally biased region" description="Pro residues" evidence="1">
    <location>
        <begin position="238"/>
        <end position="252"/>
    </location>
</feature>
<feature type="signal peptide" evidence="3">
    <location>
        <begin position="1"/>
        <end position="27"/>
    </location>
</feature>
<sequence length="270" mass="30336">MGLTLPNRPLVVLLLWLQHVCLREVKTETVYFNNYGHCIKPEPFDLADEDYTLKPVGGDFVHETMICTIRFKAPSKYGVCLTFEEFDIKDCWVKVKIYLTASASGTPWRVLDCYDSKPSQMCTSERHVTVQVAKDKLNSNSGYAFEIEVEKSNSVSEEGVLIASIGVFVGIIVGVVVLIAILSFTILYCCFKRRDHRKKKDNSSAVEEETLVEPSAPPPEPGLAPHLYPQLPGAYPHHSPPPYMPDAPPPPYELDTQQTYNTEQTLPMKL</sequence>
<proteinExistence type="predicted"/>
<protein>
    <submittedName>
        <fullName evidence="4">Uncharacterized protein</fullName>
    </submittedName>
</protein>
<keyword evidence="2" id="KW-0472">Membrane</keyword>
<feature type="region of interest" description="Disordered" evidence="1">
    <location>
        <begin position="199"/>
        <end position="270"/>
    </location>
</feature>
<evidence type="ECO:0000256" key="2">
    <source>
        <dbReference type="SAM" id="Phobius"/>
    </source>
</evidence>
<comment type="caution">
    <text evidence="4">The sequence shown here is derived from an EMBL/GenBank/DDBJ whole genome shotgun (WGS) entry which is preliminary data.</text>
</comment>
<evidence type="ECO:0000256" key="3">
    <source>
        <dbReference type="SAM" id="SignalP"/>
    </source>
</evidence>
<reference evidence="4 5" key="1">
    <citation type="submission" date="2024-04" db="EMBL/GenBank/DDBJ databases">
        <authorList>
            <consortium name="Genoscope - CEA"/>
            <person name="William W."/>
        </authorList>
    </citation>
    <scope>NUCLEOTIDE SEQUENCE [LARGE SCALE GENOMIC DNA]</scope>
</reference>
<dbReference type="EMBL" id="CAXITT010000811">
    <property type="protein sequence ID" value="CAL1546459.1"/>
    <property type="molecule type" value="Genomic_DNA"/>
</dbReference>
<keyword evidence="3" id="KW-0732">Signal</keyword>
<organism evidence="4 5">
    <name type="scientific">Lymnaea stagnalis</name>
    <name type="common">Great pond snail</name>
    <name type="synonym">Helix stagnalis</name>
    <dbReference type="NCBI Taxonomy" id="6523"/>
    <lineage>
        <taxon>Eukaryota</taxon>
        <taxon>Metazoa</taxon>
        <taxon>Spiralia</taxon>
        <taxon>Lophotrochozoa</taxon>
        <taxon>Mollusca</taxon>
        <taxon>Gastropoda</taxon>
        <taxon>Heterobranchia</taxon>
        <taxon>Euthyneura</taxon>
        <taxon>Panpulmonata</taxon>
        <taxon>Hygrophila</taxon>
        <taxon>Lymnaeoidea</taxon>
        <taxon>Lymnaeidae</taxon>
        <taxon>Lymnaea</taxon>
    </lineage>
</organism>
<name>A0AAV2IML1_LYMST</name>
<feature type="compositionally biased region" description="Polar residues" evidence="1">
    <location>
        <begin position="255"/>
        <end position="270"/>
    </location>
</feature>
<feature type="transmembrane region" description="Helical" evidence="2">
    <location>
        <begin position="160"/>
        <end position="191"/>
    </location>
</feature>
<evidence type="ECO:0000313" key="4">
    <source>
        <dbReference type="EMBL" id="CAL1546459.1"/>
    </source>
</evidence>